<dbReference type="GO" id="GO:0008233">
    <property type="term" value="F:peptidase activity"/>
    <property type="evidence" value="ECO:0007669"/>
    <property type="project" value="UniProtKB-KW"/>
</dbReference>
<name>A0ABT6ZAP0_9MICO</name>
<dbReference type="EMBL" id="JASJND010000001">
    <property type="protein sequence ID" value="MDJ1113229.1"/>
    <property type="molecule type" value="Genomic_DNA"/>
</dbReference>
<accession>A0ABT6ZAP0</accession>
<dbReference type="InterPro" id="IPR029045">
    <property type="entry name" value="ClpP/crotonase-like_dom_sf"/>
</dbReference>
<dbReference type="CDD" id="cd07016">
    <property type="entry name" value="S14_ClpP_1"/>
    <property type="match status" value="1"/>
</dbReference>
<keyword evidence="1 4" id="KW-0645">Protease</keyword>
<protein>
    <submittedName>
        <fullName evidence="4">ATP-dependent Clp protease proteolytic subunit</fullName>
    </submittedName>
</protein>
<proteinExistence type="predicted"/>
<dbReference type="SUPFAM" id="SSF52096">
    <property type="entry name" value="ClpP/crotonase"/>
    <property type="match status" value="1"/>
</dbReference>
<dbReference type="Pfam" id="PF00574">
    <property type="entry name" value="CLP_protease"/>
    <property type="match status" value="1"/>
</dbReference>
<keyword evidence="5" id="KW-1185">Reference proteome</keyword>
<evidence type="ECO:0000313" key="5">
    <source>
        <dbReference type="Proteomes" id="UP001321481"/>
    </source>
</evidence>
<evidence type="ECO:0000313" key="4">
    <source>
        <dbReference type="EMBL" id="MDJ1113229.1"/>
    </source>
</evidence>
<reference evidence="4 5" key="1">
    <citation type="submission" date="2023-05" db="EMBL/GenBank/DDBJ databases">
        <title>Microbacterium dauci sp.nov., Isolated from Carrot Rhizosphere Soil.</title>
        <authorList>
            <person name="Xiao Z."/>
            <person name="Zheng J."/>
        </authorList>
    </citation>
    <scope>NUCLEOTIDE SEQUENCE [LARGE SCALE GENOMIC DNA]</scope>
    <source>
        <strain evidence="4 5">LX3-4</strain>
    </source>
</reference>
<dbReference type="RefSeq" id="WP_283714520.1">
    <property type="nucleotide sequence ID" value="NZ_JASJND010000001.1"/>
</dbReference>
<keyword evidence="3" id="KW-0720">Serine protease</keyword>
<organism evidence="4 5">
    <name type="scientific">Microbacterium dauci</name>
    <dbReference type="NCBI Taxonomy" id="3048008"/>
    <lineage>
        <taxon>Bacteria</taxon>
        <taxon>Bacillati</taxon>
        <taxon>Actinomycetota</taxon>
        <taxon>Actinomycetes</taxon>
        <taxon>Micrococcales</taxon>
        <taxon>Microbacteriaceae</taxon>
        <taxon>Microbacterium</taxon>
    </lineage>
</organism>
<comment type="caution">
    <text evidence="4">The sequence shown here is derived from an EMBL/GenBank/DDBJ whole genome shotgun (WGS) entry which is preliminary data.</text>
</comment>
<gene>
    <name evidence="4" type="ORF">QNI14_02045</name>
</gene>
<keyword evidence="2" id="KW-0378">Hydrolase</keyword>
<dbReference type="Proteomes" id="UP001321481">
    <property type="component" value="Unassembled WGS sequence"/>
</dbReference>
<dbReference type="InterPro" id="IPR023562">
    <property type="entry name" value="ClpP/TepA"/>
</dbReference>
<dbReference type="GO" id="GO:0006508">
    <property type="term" value="P:proteolysis"/>
    <property type="evidence" value="ECO:0007669"/>
    <property type="project" value="UniProtKB-KW"/>
</dbReference>
<evidence type="ECO:0000256" key="1">
    <source>
        <dbReference type="ARBA" id="ARBA00022670"/>
    </source>
</evidence>
<sequence length="424" mass="45058">MTINVKAPNRYWGAATPPQSKRDFFNAVTSPPAADGSTVATIRMYGPIDSWGGWWGISAKDMGEVLDALPDTVDRIILRINSPGGEVFEAMTILNMLRAHKANVTAVVDALAASAASFIAAGCDDTVMSPGTQMMIHSPLVFTYGNAEELRKDAQILDGIQDSIIEIYAAKAGEKAAATDWAQLLADETWYTAEKAVTQGLADRVATIPNAGETQTVGADDEDEDDDLVIVTVPVEDATPTRPMLFAARTAATMPPVSTEPGTPNRKETLDMSDTPLADIRERLGIPADSTDEQLLAAVEELSVRAAVTTPPSIPAGTQLIDSTVLEQIQNQASQGAQALATQTEERRTRVLDQALAEGRITAASRATWAALLETNETGTTEALNSLPKNTALPVVELGFSDTVNSADDALYAKAWGNDDTKEA</sequence>
<dbReference type="PANTHER" id="PTHR10381:SF70">
    <property type="entry name" value="ATP-DEPENDENT CLP PROTEASE PROTEOLYTIC SUBUNIT"/>
    <property type="match status" value="1"/>
</dbReference>
<dbReference type="NCBIfam" id="NF045542">
    <property type="entry name" value="Clp_rel_HeadMat"/>
    <property type="match status" value="1"/>
</dbReference>
<evidence type="ECO:0000256" key="2">
    <source>
        <dbReference type="ARBA" id="ARBA00022801"/>
    </source>
</evidence>
<evidence type="ECO:0000256" key="3">
    <source>
        <dbReference type="ARBA" id="ARBA00022825"/>
    </source>
</evidence>
<dbReference type="PANTHER" id="PTHR10381">
    <property type="entry name" value="ATP-DEPENDENT CLP PROTEASE PROTEOLYTIC SUBUNIT"/>
    <property type="match status" value="1"/>
</dbReference>
<dbReference type="Gene3D" id="3.90.226.10">
    <property type="entry name" value="2-enoyl-CoA Hydratase, Chain A, domain 1"/>
    <property type="match status" value="1"/>
</dbReference>